<dbReference type="Pfam" id="PF03692">
    <property type="entry name" value="CxxCxxCC"/>
    <property type="match status" value="1"/>
</dbReference>
<accession>A0A7T8B8I7</accession>
<dbReference type="EMBL" id="CP067089">
    <property type="protein sequence ID" value="QQO08644.1"/>
    <property type="molecule type" value="Genomic_DNA"/>
</dbReference>
<evidence type="ECO:0000313" key="1">
    <source>
        <dbReference type="EMBL" id="QQO08644.1"/>
    </source>
</evidence>
<dbReference type="Proteomes" id="UP000595917">
    <property type="component" value="Chromosome"/>
</dbReference>
<dbReference type="PANTHER" id="PTHR36931:SF1">
    <property type="entry name" value="UPF0153 PROTEIN YEIW"/>
    <property type="match status" value="1"/>
</dbReference>
<proteinExistence type="predicted"/>
<name>A0A7T8B8I7_9SPIR</name>
<reference evidence="1" key="1">
    <citation type="submission" date="2021-01" db="EMBL/GenBank/DDBJ databases">
        <title>Description of Breznakiella homolactica.</title>
        <authorList>
            <person name="Song Y."/>
            <person name="Brune A."/>
        </authorList>
    </citation>
    <scope>NUCLEOTIDE SEQUENCE</scope>
    <source>
        <strain evidence="1">RmG30</strain>
    </source>
</reference>
<keyword evidence="2" id="KW-1185">Reference proteome</keyword>
<dbReference type="RefSeq" id="WP_215625950.1">
    <property type="nucleotide sequence ID" value="NZ_CP067089.2"/>
</dbReference>
<sequence>MEGEILACRPGCGACCIALSISSPMPGLPGGKPAGVRCIHLADDLRCSIYGTPGRPPVCGSLKPLREMCGSSREEALAYLEQLEALTAPDRSEPVPAVSS</sequence>
<dbReference type="InterPro" id="IPR052572">
    <property type="entry name" value="UPF0153_domain"/>
</dbReference>
<gene>
    <name evidence="1" type="ORF">JFL75_17190</name>
</gene>
<evidence type="ECO:0000313" key="2">
    <source>
        <dbReference type="Proteomes" id="UP000595917"/>
    </source>
</evidence>
<dbReference type="InterPro" id="IPR005358">
    <property type="entry name" value="Puta_zinc/iron-chelating_dom"/>
</dbReference>
<organism evidence="1 2">
    <name type="scientific">Breznakiella homolactica</name>
    <dbReference type="NCBI Taxonomy" id="2798577"/>
    <lineage>
        <taxon>Bacteria</taxon>
        <taxon>Pseudomonadati</taxon>
        <taxon>Spirochaetota</taxon>
        <taxon>Spirochaetia</taxon>
        <taxon>Spirochaetales</taxon>
        <taxon>Breznakiellaceae</taxon>
        <taxon>Breznakiella</taxon>
    </lineage>
</organism>
<dbReference type="PANTHER" id="PTHR36931">
    <property type="entry name" value="UPF0153 PROTEIN YEIW"/>
    <property type="match status" value="1"/>
</dbReference>
<protein>
    <submittedName>
        <fullName evidence="1">YkgJ family cysteine cluster protein</fullName>
    </submittedName>
</protein>
<dbReference type="KEGG" id="bhc:JFL75_17190"/>
<dbReference type="AlphaFoldDB" id="A0A7T8B8I7"/>